<evidence type="ECO:0000259" key="5">
    <source>
        <dbReference type="Pfam" id="PF00056"/>
    </source>
</evidence>
<dbReference type="InterPro" id="IPR036291">
    <property type="entry name" value="NAD(P)-bd_dom_sf"/>
</dbReference>
<feature type="domain" description="Lactate/malate dehydrogenase C-terminal" evidence="6">
    <location>
        <begin position="146"/>
        <end position="297"/>
    </location>
</feature>
<dbReference type="Pfam" id="PF02866">
    <property type="entry name" value="Ldh_1_C"/>
    <property type="match status" value="1"/>
</dbReference>
<dbReference type="PANTHER" id="PTHR43128:SF31">
    <property type="entry name" value="L-LACTATE DEHYDROGENASE"/>
    <property type="match status" value="1"/>
</dbReference>
<dbReference type="RefSeq" id="WP_004911881.1">
    <property type="nucleotide sequence ID" value="NZ_MPLS01000023.1"/>
</dbReference>
<comment type="caution">
    <text evidence="7">The sequence shown here is derived from an EMBL/GenBank/DDBJ whole genome shotgun (WGS) entry which is preliminary data.</text>
</comment>
<dbReference type="InterPro" id="IPR015955">
    <property type="entry name" value="Lactate_DH/Glyco_Ohase_4_C"/>
</dbReference>
<evidence type="ECO:0000256" key="1">
    <source>
        <dbReference type="ARBA" id="ARBA00006054"/>
    </source>
</evidence>
<dbReference type="GO" id="GO:0006089">
    <property type="term" value="P:lactate metabolic process"/>
    <property type="evidence" value="ECO:0007669"/>
    <property type="project" value="TreeGrafter"/>
</dbReference>
<name>A0A1X0VCV1_LEUPS</name>
<protein>
    <submittedName>
        <fullName evidence="7">L-lactate dehydrogenase</fullName>
    </submittedName>
</protein>
<feature type="active site" description="Proton acceptor" evidence="2">
    <location>
        <position position="176"/>
    </location>
</feature>
<dbReference type="STRING" id="33968.BMS77_07470"/>
<dbReference type="eggNOG" id="COG0039">
    <property type="taxonomic scope" value="Bacteria"/>
</dbReference>
<evidence type="ECO:0000259" key="6">
    <source>
        <dbReference type="Pfam" id="PF02866"/>
    </source>
</evidence>
<dbReference type="SUPFAM" id="SSF56327">
    <property type="entry name" value="LDH C-terminal domain-like"/>
    <property type="match status" value="1"/>
</dbReference>
<feature type="binding site" evidence="3">
    <location>
        <begin position="119"/>
        <end position="121"/>
    </location>
    <ligand>
        <name>NAD(+)</name>
        <dbReference type="ChEBI" id="CHEBI:57540"/>
    </ligand>
</feature>
<dbReference type="Proteomes" id="UP000192288">
    <property type="component" value="Unassembled WGS sequence"/>
</dbReference>
<dbReference type="Gene3D" id="3.40.50.720">
    <property type="entry name" value="NAD(P)-binding Rossmann-like Domain"/>
    <property type="match status" value="1"/>
</dbReference>
<proteinExistence type="inferred from homology"/>
<dbReference type="PANTHER" id="PTHR43128">
    <property type="entry name" value="L-2-HYDROXYCARBOXYLATE DEHYDROGENASE (NAD(P)(+))"/>
    <property type="match status" value="1"/>
</dbReference>
<dbReference type="InterPro" id="IPR001557">
    <property type="entry name" value="L-lactate/malate_DH"/>
</dbReference>
<evidence type="ECO:0000256" key="4">
    <source>
        <dbReference type="RuleBase" id="RU003369"/>
    </source>
</evidence>
<feature type="binding site" evidence="3">
    <location>
        <begin position="8"/>
        <end position="13"/>
    </location>
    <ligand>
        <name>NAD(+)</name>
        <dbReference type="ChEBI" id="CHEBI:57540"/>
    </ligand>
</feature>
<sequence>MRKVGIVGIGHVGATVAHLIVSQGLADELVLIDKKPEKVASEALDFSDAASLLDKHIDVHVGDYPDLADADVVISALGHIHLIKPDGDRFGELKANLPMAKQVGADLKAVGFNGVLLAISNPVDVITGIYQQATGLPSAQVIGTGTYLDTARLKRVFGEALGVDPRSVNGYVLGEHGASQFAAWSTVNVMGQNVRTWAAEKSLDLDKLENDARVGGFTVHSGKGYTNFAIAHAAVSLLQIILSDARKEAIVSHYNEDFDGYISSPAIIGRGGVVANFDLPLTAEEQDKLAASAKAIQTKTADYS</sequence>
<reference evidence="7 8" key="1">
    <citation type="journal article" date="2017" name="Front. Microbiol.">
        <title>Genomic Characterization of Dairy Associated Leuconostoc Species and Diversity of Leuconostocs in Undefined Mixed Mesophilic Starter Cultures.</title>
        <authorList>
            <person name="Frantzen C.A."/>
            <person name="Kot W."/>
            <person name="Pedersen T.B."/>
            <person name="Ardo Y.M."/>
            <person name="Broadbent J.R."/>
            <person name="Neve H."/>
            <person name="Hansen L.H."/>
            <person name="Dal Bello F."/>
            <person name="Ostlie H.M."/>
            <person name="Kleppen H.P."/>
            <person name="Vogensen F.K."/>
            <person name="Holo H."/>
        </authorList>
    </citation>
    <scope>NUCLEOTIDE SEQUENCE [LARGE SCALE GENOMIC DNA]</scope>
    <source>
        <strain evidence="7 8">LMGCF08</strain>
    </source>
</reference>
<feature type="domain" description="Lactate/malate dehydrogenase N-terminal" evidence="5">
    <location>
        <begin position="3"/>
        <end position="143"/>
    </location>
</feature>
<dbReference type="Pfam" id="PF00056">
    <property type="entry name" value="Ldh_1_N"/>
    <property type="match status" value="1"/>
</dbReference>
<feature type="binding site" evidence="3">
    <location>
        <position position="33"/>
    </location>
    <ligand>
        <name>NAD(+)</name>
        <dbReference type="ChEBI" id="CHEBI:57540"/>
    </ligand>
</feature>
<dbReference type="GO" id="GO:0004459">
    <property type="term" value="F:L-lactate dehydrogenase (NAD+) activity"/>
    <property type="evidence" value="ECO:0007669"/>
    <property type="project" value="TreeGrafter"/>
</dbReference>
<dbReference type="AlphaFoldDB" id="A0A1X0VCV1"/>
<organism evidence="7 8">
    <name type="scientific">Leuconostoc pseudomesenteroides</name>
    <dbReference type="NCBI Taxonomy" id="33968"/>
    <lineage>
        <taxon>Bacteria</taxon>
        <taxon>Bacillati</taxon>
        <taxon>Bacillota</taxon>
        <taxon>Bacilli</taxon>
        <taxon>Lactobacillales</taxon>
        <taxon>Lactobacillaceae</taxon>
        <taxon>Leuconostoc</taxon>
    </lineage>
</organism>
<accession>A0A1X0VCV1</accession>
<dbReference type="InterPro" id="IPR001236">
    <property type="entry name" value="Lactate/malate_DH_N"/>
</dbReference>
<dbReference type="SUPFAM" id="SSF51735">
    <property type="entry name" value="NAD(P)-binding Rossmann-fold domains"/>
    <property type="match status" value="1"/>
</dbReference>
<gene>
    <name evidence="7" type="ORF">BMR96_06845</name>
</gene>
<evidence type="ECO:0000256" key="2">
    <source>
        <dbReference type="PIRSR" id="PIRSR000102-1"/>
    </source>
</evidence>
<evidence type="ECO:0000313" key="7">
    <source>
        <dbReference type="EMBL" id="ORI97511.1"/>
    </source>
</evidence>
<comment type="similarity">
    <text evidence="1">Belongs to the LDH/MDH superfamily. LDH family.</text>
</comment>
<dbReference type="PIRSF" id="PIRSF000102">
    <property type="entry name" value="Lac_mal_DH"/>
    <property type="match status" value="1"/>
</dbReference>
<dbReference type="Gene3D" id="3.90.110.10">
    <property type="entry name" value="Lactate dehydrogenase/glycoside hydrolase, family 4, C-terminal"/>
    <property type="match status" value="1"/>
</dbReference>
<evidence type="ECO:0000313" key="8">
    <source>
        <dbReference type="Proteomes" id="UP000192288"/>
    </source>
</evidence>
<keyword evidence="4" id="KW-0560">Oxidoreductase</keyword>
<evidence type="ECO:0000256" key="3">
    <source>
        <dbReference type="PIRSR" id="PIRSR000102-3"/>
    </source>
</evidence>
<dbReference type="InterPro" id="IPR022383">
    <property type="entry name" value="Lactate/malate_DH_C"/>
</dbReference>
<dbReference type="EMBL" id="MPLS01000023">
    <property type="protein sequence ID" value="ORI97511.1"/>
    <property type="molecule type" value="Genomic_DNA"/>
</dbReference>
<keyword evidence="3" id="KW-0520">NAD</keyword>
<dbReference type="CDD" id="cd05291">
    <property type="entry name" value="HicDH_like"/>
    <property type="match status" value="1"/>
</dbReference>
<dbReference type="PRINTS" id="PR00086">
    <property type="entry name" value="LLDHDRGNASE"/>
</dbReference>
<feature type="binding site" evidence="3">
    <location>
        <position position="96"/>
    </location>
    <ligand>
        <name>NAD(+)</name>
        <dbReference type="ChEBI" id="CHEBI:57540"/>
    </ligand>
</feature>